<gene>
    <name evidence="1" type="ORF">HT102_08920</name>
</gene>
<dbReference type="RefSeq" id="WP_192039060.1">
    <property type="nucleotide sequence ID" value="NZ_JACYWE010000004.1"/>
</dbReference>
<dbReference type="GO" id="GO:1901135">
    <property type="term" value="P:carbohydrate derivative metabolic process"/>
    <property type="evidence" value="ECO:0007669"/>
    <property type="project" value="InterPro"/>
</dbReference>
<evidence type="ECO:0000313" key="2">
    <source>
        <dbReference type="Proteomes" id="UP000642993"/>
    </source>
</evidence>
<organism evidence="1 2">
    <name type="scientific">Lolliginicoccus lacisalsi</name>
    <dbReference type="NCBI Taxonomy" id="2742202"/>
    <lineage>
        <taxon>Bacteria</taxon>
        <taxon>Bacillati</taxon>
        <taxon>Actinomycetota</taxon>
        <taxon>Actinomycetes</taxon>
        <taxon>Mycobacteriales</taxon>
        <taxon>Hoyosellaceae</taxon>
        <taxon>Lolliginicoccus</taxon>
    </lineage>
</organism>
<protein>
    <submittedName>
        <fullName evidence="1">TobH protein</fullName>
    </submittedName>
</protein>
<reference evidence="1" key="1">
    <citation type="submission" date="2020-09" db="EMBL/GenBank/DDBJ databases">
        <title>Hoyosella lacisalsi sp. nov., a halotolerant actinobacterium isolated from soil of Lake Gudzhirganskoe.</title>
        <authorList>
            <person name="Yang Q."/>
            <person name="Guo P.Y."/>
            <person name="Liu S.W."/>
            <person name="Li F.N."/>
            <person name="Sun C.H."/>
        </authorList>
    </citation>
    <scope>NUCLEOTIDE SEQUENCE</scope>
    <source>
        <strain evidence="1">G463</strain>
    </source>
</reference>
<dbReference type="Proteomes" id="UP000642993">
    <property type="component" value="Unassembled WGS sequence"/>
</dbReference>
<evidence type="ECO:0000313" key="1">
    <source>
        <dbReference type="EMBL" id="MBD8506607.1"/>
    </source>
</evidence>
<comment type="caution">
    <text evidence="1">The sequence shown here is derived from an EMBL/GenBank/DDBJ whole genome shotgun (WGS) entry which is preliminary data.</text>
</comment>
<sequence>MVNTLAPGIDLDDGAALASADRSGLLRHAALSGAQARAVDTAVNEGALARLPGTRPRSLVVVARRAVPIAASRLVLDAVAAELSFPAVVVDHAPTWIGPLDVIIVMGDDPGDPAMVAAVDRAVRRGCGVVVATPSEGPMRAAGAPHAIPMPPRVAVPEIFATCGYAAVVLAVLRHIGPGEAVTAIELGAIADVLDDEALRGHPEREILANPAKSLASKLLGNRVVFAGDATGDQGLAAHAASTMLRAGGMVAASASLLEVVEVFDHLAGPAPASDVDPIFHDPEIDGPLGTEPVKVVVVSRTSPGTGTRSRAALLGSAADYLFANPQDSADDQPPGVEAPVRSLGQVLTNTLQLCVRLDMAAAYARLARSH</sequence>
<dbReference type="InterPro" id="IPR046348">
    <property type="entry name" value="SIS_dom_sf"/>
</dbReference>
<accession>A0A927JDZ2</accession>
<proteinExistence type="predicted"/>
<dbReference type="SUPFAM" id="SSF53697">
    <property type="entry name" value="SIS domain"/>
    <property type="match status" value="1"/>
</dbReference>
<dbReference type="GO" id="GO:0097367">
    <property type="term" value="F:carbohydrate derivative binding"/>
    <property type="evidence" value="ECO:0007669"/>
    <property type="project" value="InterPro"/>
</dbReference>
<dbReference type="AlphaFoldDB" id="A0A927JDZ2"/>
<dbReference type="EMBL" id="JACYWE010000004">
    <property type="protein sequence ID" value="MBD8506607.1"/>
    <property type="molecule type" value="Genomic_DNA"/>
</dbReference>
<keyword evidence="2" id="KW-1185">Reference proteome</keyword>
<name>A0A927JDZ2_9ACTN</name>